<keyword evidence="3" id="KW-1185">Reference proteome</keyword>
<dbReference type="Proteomes" id="UP000238479">
    <property type="component" value="Chromosome 6"/>
</dbReference>
<proteinExistence type="predicted"/>
<dbReference type="Gene3D" id="3.80.10.10">
    <property type="entry name" value="Ribonuclease Inhibitor"/>
    <property type="match status" value="1"/>
</dbReference>
<gene>
    <name evidence="2" type="ORF">RchiOBHm_Chr6g0306231</name>
</gene>
<evidence type="ECO:0000259" key="1">
    <source>
        <dbReference type="Pfam" id="PF18511"/>
    </source>
</evidence>
<protein>
    <submittedName>
        <fullName evidence="2">Putative leucine-rich repeat domain, L domain-containing protein</fullName>
    </submittedName>
</protein>
<dbReference type="EMBL" id="PDCK01000044">
    <property type="protein sequence ID" value="PRQ27525.1"/>
    <property type="molecule type" value="Genomic_DNA"/>
</dbReference>
<comment type="caution">
    <text evidence="2">The sequence shown here is derived from an EMBL/GenBank/DDBJ whole genome shotgun (WGS) entry which is preliminary data.</text>
</comment>
<dbReference type="Pfam" id="PF18511">
    <property type="entry name" value="F-box_5"/>
    <property type="match status" value="1"/>
</dbReference>
<evidence type="ECO:0000313" key="3">
    <source>
        <dbReference type="Proteomes" id="UP000238479"/>
    </source>
</evidence>
<dbReference type="Gene3D" id="1.20.1280.50">
    <property type="match status" value="1"/>
</dbReference>
<dbReference type="InterPro" id="IPR032675">
    <property type="entry name" value="LRR_dom_sf"/>
</dbReference>
<evidence type="ECO:0000313" key="2">
    <source>
        <dbReference type="EMBL" id="PRQ27525.1"/>
    </source>
</evidence>
<name>A0A2P6Q019_ROSCH</name>
<accession>A0A2P6Q019</accession>
<feature type="domain" description="COI1 F-box" evidence="1">
    <location>
        <begin position="146"/>
        <end position="181"/>
    </location>
</feature>
<dbReference type="InterPro" id="IPR041567">
    <property type="entry name" value="COI1_F-box"/>
</dbReference>
<reference evidence="2 3" key="1">
    <citation type="journal article" date="2018" name="Nat. Genet.">
        <title>The Rosa genome provides new insights in the design of modern roses.</title>
        <authorList>
            <person name="Bendahmane M."/>
        </authorList>
    </citation>
    <scope>NUCLEOTIDE SEQUENCE [LARGE SCALE GENOMIC DNA]</scope>
    <source>
        <strain evidence="3">cv. Old Blush</strain>
    </source>
</reference>
<organism evidence="2 3">
    <name type="scientific">Rosa chinensis</name>
    <name type="common">China rose</name>
    <dbReference type="NCBI Taxonomy" id="74649"/>
    <lineage>
        <taxon>Eukaryota</taxon>
        <taxon>Viridiplantae</taxon>
        <taxon>Streptophyta</taxon>
        <taxon>Embryophyta</taxon>
        <taxon>Tracheophyta</taxon>
        <taxon>Spermatophyta</taxon>
        <taxon>Magnoliopsida</taxon>
        <taxon>eudicotyledons</taxon>
        <taxon>Gunneridae</taxon>
        <taxon>Pentapetalae</taxon>
        <taxon>rosids</taxon>
        <taxon>fabids</taxon>
        <taxon>Rosales</taxon>
        <taxon>Rosaceae</taxon>
        <taxon>Rosoideae</taxon>
        <taxon>Rosoideae incertae sedis</taxon>
        <taxon>Rosa</taxon>
    </lineage>
</organism>
<dbReference type="AlphaFoldDB" id="A0A2P6Q019"/>
<sequence>MQISVQVSWGDEYSICNQQLGLHYFGRVKFVLPLFANGQSQFFFIKSEYTLLPTLYPSVKFVLQKLRGIKETLPCFTSNFLRLLSQLALQKLKPFRVFHSRKIDPFSFSLNCGVLTDQGTISCLYFFHVSVGLSKTEEKNMNVLGDDELGLILNRITDPDDRKSASLVSKRWLLMEGLTRSSPKLLPRFLSRFPNLDTFKTTKCISNANLVLLAQTCPKLEVIDLTTVSIRRQVGDEGLCALASGCPEYCFAGDIMLGRLYLCPSLLQQHLI</sequence>
<dbReference type="CDD" id="cd22159">
    <property type="entry name" value="F-box_AtTIR1-like"/>
    <property type="match status" value="1"/>
</dbReference>
<dbReference type="Gramene" id="PRQ27525">
    <property type="protein sequence ID" value="PRQ27525"/>
    <property type="gene ID" value="RchiOBHm_Chr6g0306231"/>
</dbReference>